<dbReference type="KEGG" id="azz:DEW08_04275"/>
<organism evidence="2 3">
    <name type="scientific">Azospirillum thermophilum</name>
    <dbReference type="NCBI Taxonomy" id="2202148"/>
    <lineage>
        <taxon>Bacteria</taxon>
        <taxon>Pseudomonadati</taxon>
        <taxon>Pseudomonadota</taxon>
        <taxon>Alphaproteobacteria</taxon>
        <taxon>Rhodospirillales</taxon>
        <taxon>Azospirillaceae</taxon>
        <taxon>Azospirillum</taxon>
    </lineage>
</organism>
<accession>A0A2S2CLU8</accession>
<dbReference type="Pfam" id="PF13432">
    <property type="entry name" value="TPR_16"/>
    <property type="match status" value="1"/>
</dbReference>
<dbReference type="SMART" id="SM00028">
    <property type="entry name" value="TPR"/>
    <property type="match status" value="4"/>
</dbReference>
<dbReference type="Gene3D" id="3.40.50.150">
    <property type="entry name" value="Vaccinia Virus protein VP39"/>
    <property type="match status" value="1"/>
</dbReference>
<dbReference type="InterPro" id="IPR029063">
    <property type="entry name" value="SAM-dependent_MTases_sf"/>
</dbReference>
<evidence type="ECO:0000313" key="3">
    <source>
        <dbReference type="Proteomes" id="UP000245629"/>
    </source>
</evidence>
<proteinExistence type="predicted"/>
<feature type="repeat" description="TPR" evidence="1">
    <location>
        <begin position="95"/>
        <end position="128"/>
    </location>
</feature>
<dbReference type="Pfam" id="PF13489">
    <property type="entry name" value="Methyltransf_23"/>
    <property type="match status" value="1"/>
</dbReference>
<protein>
    <submittedName>
        <fullName evidence="2">Uncharacterized protein</fullName>
    </submittedName>
</protein>
<dbReference type="PANTHER" id="PTHR44809:SF1">
    <property type="entry name" value="PROTEIN O-MANNOSYL-TRANSFERASE TMTC1"/>
    <property type="match status" value="1"/>
</dbReference>
<gene>
    <name evidence="2" type="ORF">DEW08_04275</name>
</gene>
<dbReference type="Proteomes" id="UP000245629">
    <property type="component" value="Chromosome 1"/>
</dbReference>
<dbReference type="SUPFAM" id="SSF48452">
    <property type="entry name" value="TPR-like"/>
    <property type="match status" value="1"/>
</dbReference>
<sequence>MLLETRRPLRSRLRKAAPSADASAGDAVRLCREADALAAAGRTGEAERGYRAALALDPRLAGAHNNLGNALRTLDRVAEAVECYRAALANGLDHPLVYYNLGSALRHLDRMSEAEQAFRRALALQPEYAEAWNNRANLLRDLERLEDSAVGYRRAVTLRPDWEDAHDNLQGALYLLHEQGQTAAAERLARLWRRDHPDNPLARHIGAAIAGDAAEPRASDDYVRQTFDLFAAEFDSKLAELGYRAPALLAEALGRLGPVPDRTLAVLDAGCGTGLCAAALRPYAATLTGVDLSAGMLDLARARKLYDRLEEAELGHFLADHPAAFDLILAADVLCYFGVLDEVLAAAAAALRPGGLLAFTVERLDDAAGMPYRIAPHGRYAHREEYVRGVLERAGLSVRQAGHDTLRQESGEPVAGLVMVAVRPA</sequence>
<dbReference type="Pfam" id="PF13181">
    <property type="entry name" value="TPR_8"/>
    <property type="match status" value="1"/>
</dbReference>
<evidence type="ECO:0000256" key="1">
    <source>
        <dbReference type="PROSITE-ProRule" id="PRU00339"/>
    </source>
</evidence>
<dbReference type="SUPFAM" id="SSF53335">
    <property type="entry name" value="S-adenosyl-L-methionine-dependent methyltransferases"/>
    <property type="match status" value="1"/>
</dbReference>
<dbReference type="InterPro" id="IPR052943">
    <property type="entry name" value="TMTC_O-mannosyl-trnsfr"/>
</dbReference>
<dbReference type="Gene3D" id="1.25.40.10">
    <property type="entry name" value="Tetratricopeptide repeat domain"/>
    <property type="match status" value="2"/>
</dbReference>
<dbReference type="InterPro" id="IPR011990">
    <property type="entry name" value="TPR-like_helical_dom_sf"/>
</dbReference>
<keyword evidence="1" id="KW-0802">TPR repeat</keyword>
<dbReference type="PANTHER" id="PTHR44809">
    <property type="match status" value="1"/>
</dbReference>
<feature type="repeat" description="TPR" evidence="1">
    <location>
        <begin position="129"/>
        <end position="162"/>
    </location>
</feature>
<dbReference type="EMBL" id="CP029352">
    <property type="protein sequence ID" value="AWK85485.1"/>
    <property type="molecule type" value="Genomic_DNA"/>
</dbReference>
<dbReference type="OrthoDB" id="465636at2"/>
<keyword evidence="3" id="KW-1185">Reference proteome</keyword>
<dbReference type="PROSITE" id="PS50005">
    <property type="entry name" value="TPR"/>
    <property type="match status" value="2"/>
</dbReference>
<reference evidence="3" key="1">
    <citation type="submission" date="2018-05" db="EMBL/GenBank/DDBJ databases">
        <title>Azospirillum thermophila sp. nov., a novel isolated from hot spring.</title>
        <authorList>
            <person name="Zhao Z."/>
        </authorList>
    </citation>
    <scope>NUCLEOTIDE SEQUENCE [LARGE SCALE GENOMIC DNA]</scope>
    <source>
        <strain evidence="3">CFH 70021</strain>
    </source>
</reference>
<name>A0A2S2CLU8_9PROT</name>
<dbReference type="InterPro" id="IPR019734">
    <property type="entry name" value="TPR_rpt"/>
</dbReference>
<dbReference type="AlphaFoldDB" id="A0A2S2CLU8"/>
<evidence type="ECO:0000313" key="2">
    <source>
        <dbReference type="EMBL" id="AWK85485.1"/>
    </source>
</evidence>
<dbReference type="PROSITE" id="PS50293">
    <property type="entry name" value="TPR_REGION"/>
    <property type="match status" value="1"/>
</dbReference>
<dbReference type="CDD" id="cd02440">
    <property type="entry name" value="AdoMet_MTases"/>
    <property type="match status" value="1"/>
</dbReference>